<sequence>MNQNEFIIALTQHRYLGNVFLPYIIHEKDKFYTIERHVKKRDLDDSELSLKPYEKELVEIIEKYSDENLVKKFSRAGSVSEFYSKLEPAWFEKQVSPFIEKCMFQVVSILMLSPVRLFNKQVKYSNLYDEDEIKVQPLFARPVFYFKRTETETRYRLKVFLDEKELPLQNRNIKIVTNNPCMILQRARLVAFEKLDAKKLVPFFEKEAVSVPNSIEEKYYGGFVRKTIRDFDVEAEGFDIVEDVAEKVALLSVEYNLKYEPCFVLKFRYDDKTFLSNDEKVISVQQEKINGRFVFRKIQRDFEWEKRIENKLKKAGLKISGGYFSVKGMELLEKTNAFYFLINWLNTNKPQLNAAGVKIEQAKLEKKYFTGEQHLDLETKETDDWFDVYATVQFGEFKIPFIKLKNHILNDIREFELPNGEIAVLPEEWFARYKTLMPFAQGKGEKMQFSKHHYALLGRVLKPNDKSFLDKFQKLNKSTAEVELPEDMKASLRSYQETGFRWLYGLHKNSFGGCLADDMGLGKTLQTLALLLKLKRPKGDVNSVHPVAVGGQLDLFSTGKRNDTFQPASMIVLPTSLVHNWEGEIKKFTPSLKVYKHVGAQRKKAEEMEQMIRFYDVILTTYGTLRNDSAFLSKHEFFYLILDESQYVKNPSSKTYKSVLKLNSKYKLVLTGTPIENSLSDLWSQINFLNKGMLGNLAFFRRYFITPIEKHNKKEPQEKLQILIRPFILRRTKEEVAKDLPPLMEQVILCEMAGSQQKTYEREKSVIRNSILSSIEENGVNKSAMIILQGLTKLRQLANHPQLLEDGTEAESGKFEEIFLMLENLMAEKHKVLIFSSFVKHLELLKTKIEQNHWKYSMLTGQTSNRGEVIRQFQEEPDKRIFLISLKAGGVGLNLTGADYVFIIDPWWNPAAENQAISRAHRIGQKKHVFVYRFITENSIEEKIQLLQGRKNSLAEQFINSNNPLQEVTKDEILSLLK</sequence>
<keyword evidence="4" id="KW-0067">ATP-binding</keyword>
<keyword evidence="4" id="KW-0347">Helicase</keyword>
<dbReference type="PANTHER" id="PTHR10799">
    <property type="entry name" value="SNF2/RAD54 HELICASE FAMILY"/>
    <property type="match status" value="1"/>
</dbReference>
<dbReference type="OrthoDB" id="9760715at2"/>
<keyword evidence="4" id="KW-0547">Nucleotide-binding</keyword>
<dbReference type="Pfam" id="PF00271">
    <property type="entry name" value="Helicase_C"/>
    <property type="match status" value="1"/>
</dbReference>
<proteinExistence type="predicted"/>
<dbReference type="STRING" id="1168035.SAMN05444280_11517"/>
<dbReference type="SUPFAM" id="SSF52540">
    <property type="entry name" value="P-loop containing nucleoside triphosphate hydrolases"/>
    <property type="match status" value="2"/>
</dbReference>
<dbReference type="GO" id="GO:0005524">
    <property type="term" value="F:ATP binding"/>
    <property type="evidence" value="ECO:0007669"/>
    <property type="project" value="InterPro"/>
</dbReference>
<dbReference type="Gene3D" id="3.40.50.300">
    <property type="entry name" value="P-loop containing nucleotide triphosphate hydrolases"/>
    <property type="match status" value="1"/>
</dbReference>
<dbReference type="GO" id="GO:0016787">
    <property type="term" value="F:hydrolase activity"/>
    <property type="evidence" value="ECO:0007669"/>
    <property type="project" value="UniProtKB-KW"/>
</dbReference>
<evidence type="ECO:0000259" key="2">
    <source>
        <dbReference type="PROSITE" id="PS51192"/>
    </source>
</evidence>
<reference evidence="4 5" key="1">
    <citation type="submission" date="2016-11" db="EMBL/GenBank/DDBJ databases">
        <authorList>
            <person name="Jaros S."/>
            <person name="Januszkiewicz K."/>
            <person name="Wedrychowicz H."/>
        </authorList>
    </citation>
    <scope>NUCLEOTIDE SEQUENCE [LARGE SCALE GENOMIC DNA]</scope>
    <source>
        <strain evidence="4 5">DSM 27063</strain>
    </source>
</reference>
<name>A0A1M6HZE1_9BACT</name>
<dbReference type="RefSeq" id="WP_073169209.1">
    <property type="nucleotide sequence ID" value="NZ_FQZE01000015.1"/>
</dbReference>
<dbReference type="InterPro" id="IPR049730">
    <property type="entry name" value="SNF2/RAD54-like_C"/>
</dbReference>
<dbReference type="EMBL" id="FQZE01000015">
    <property type="protein sequence ID" value="SHJ27586.1"/>
    <property type="molecule type" value="Genomic_DNA"/>
</dbReference>
<dbReference type="InterPro" id="IPR038718">
    <property type="entry name" value="SNF2-like_sf"/>
</dbReference>
<feature type="domain" description="Helicase ATP-binding" evidence="2">
    <location>
        <begin position="504"/>
        <end position="692"/>
    </location>
</feature>
<dbReference type="InterPro" id="IPR027417">
    <property type="entry name" value="P-loop_NTPase"/>
</dbReference>
<organism evidence="4 5">
    <name type="scientific">Tangfeifania diversioriginum</name>
    <dbReference type="NCBI Taxonomy" id="1168035"/>
    <lineage>
        <taxon>Bacteria</taxon>
        <taxon>Pseudomonadati</taxon>
        <taxon>Bacteroidota</taxon>
        <taxon>Bacteroidia</taxon>
        <taxon>Marinilabiliales</taxon>
        <taxon>Prolixibacteraceae</taxon>
        <taxon>Tangfeifania</taxon>
    </lineage>
</organism>
<dbReference type="PROSITE" id="PS51194">
    <property type="entry name" value="HELICASE_CTER"/>
    <property type="match status" value="1"/>
</dbReference>
<keyword evidence="1" id="KW-0378">Hydrolase</keyword>
<accession>A0A1M6HZE1</accession>
<dbReference type="PROSITE" id="PS51192">
    <property type="entry name" value="HELICASE_ATP_BIND_1"/>
    <property type="match status" value="1"/>
</dbReference>
<gene>
    <name evidence="4" type="ORF">SAMN05444280_11517</name>
</gene>
<dbReference type="Proteomes" id="UP000184050">
    <property type="component" value="Unassembled WGS sequence"/>
</dbReference>
<evidence type="ECO:0000313" key="5">
    <source>
        <dbReference type="Proteomes" id="UP000184050"/>
    </source>
</evidence>
<dbReference type="InterPro" id="IPR014001">
    <property type="entry name" value="Helicase_ATP-bd"/>
</dbReference>
<protein>
    <submittedName>
        <fullName evidence="4">Superfamily II DNA or RNA helicase, SNF2 family</fullName>
    </submittedName>
</protein>
<dbReference type="SMART" id="SM00490">
    <property type="entry name" value="HELICc"/>
    <property type="match status" value="1"/>
</dbReference>
<evidence type="ECO:0000259" key="3">
    <source>
        <dbReference type="PROSITE" id="PS51194"/>
    </source>
</evidence>
<evidence type="ECO:0000256" key="1">
    <source>
        <dbReference type="ARBA" id="ARBA00022801"/>
    </source>
</evidence>
<dbReference type="GO" id="GO:0004386">
    <property type="term" value="F:helicase activity"/>
    <property type="evidence" value="ECO:0007669"/>
    <property type="project" value="UniProtKB-KW"/>
</dbReference>
<dbReference type="SMART" id="SM00487">
    <property type="entry name" value="DEXDc"/>
    <property type="match status" value="1"/>
</dbReference>
<dbReference type="InterPro" id="IPR001650">
    <property type="entry name" value="Helicase_C-like"/>
</dbReference>
<evidence type="ECO:0000313" key="4">
    <source>
        <dbReference type="EMBL" id="SHJ27586.1"/>
    </source>
</evidence>
<dbReference type="InterPro" id="IPR000330">
    <property type="entry name" value="SNF2_N"/>
</dbReference>
<feature type="domain" description="Helicase C-terminal" evidence="3">
    <location>
        <begin position="814"/>
        <end position="966"/>
    </location>
</feature>
<keyword evidence="5" id="KW-1185">Reference proteome</keyword>
<dbReference type="CDD" id="cd18793">
    <property type="entry name" value="SF2_C_SNF"/>
    <property type="match status" value="1"/>
</dbReference>
<dbReference type="AlphaFoldDB" id="A0A1M6HZE1"/>
<dbReference type="Gene3D" id="3.40.50.10810">
    <property type="entry name" value="Tandem AAA-ATPase domain"/>
    <property type="match status" value="1"/>
</dbReference>
<dbReference type="Pfam" id="PF00176">
    <property type="entry name" value="SNF2-rel_dom"/>
    <property type="match status" value="1"/>
</dbReference>